<sequence length="323" mass="33915">MNRRHLLKALAAGLGSSGIALNAWARVDQARIYAGYPAGTAVDTLGRQLAERMRPAYANSLVVENKTGASGQLAVLATKAGRADGTTLLVSPISTFSVVPHTFSKVAFDPFSDLIPVGSCTKNDFALAVGPSVPREVDDLPKYLAWCKANPRSASFGSGATGTKIHFAGVRLGQLAGVKLEHVGYSNAGAAMTDLVGANLPAYVGSVPTVIPFAQKIRILATTGSQRSRFLPDVPTLSEAGYKELAFDESMGLYLPRGTAQETVELLYRSMAEAMRSPAVAETLAVAGIEVRVGSGAELAQQIRAESAFWGGIVKSLGFKQDS</sequence>
<evidence type="ECO:0000256" key="2">
    <source>
        <dbReference type="SAM" id="SignalP"/>
    </source>
</evidence>
<dbReference type="RefSeq" id="WP_231043643.1">
    <property type="nucleotide sequence ID" value="NZ_CP106882.1"/>
</dbReference>
<keyword evidence="3" id="KW-0614">Plasmid</keyword>
<keyword evidence="4" id="KW-1185">Reference proteome</keyword>
<protein>
    <submittedName>
        <fullName evidence="3">Tripartite tricarboxylate transporter substrate-binding protein</fullName>
    </submittedName>
</protein>
<dbReference type="Gene3D" id="3.40.190.10">
    <property type="entry name" value="Periplasmic binding protein-like II"/>
    <property type="match status" value="1"/>
</dbReference>
<geneLocation type="plasmid" evidence="3 4">
    <name>unnamed1</name>
</geneLocation>
<evidence type="ECO:0000313" key="3">
    <source>
        <dbReference type="EMBL" id="UYG53491.1"/>
    </source>
</evidence>
<dbReference type="Gene3D" id="3.40.190.150">
    <property type="entry name" value="Bordetella uptake gene, domain 1"/>
    <property type="match status" value="1"/>
</dbReference>
<evidence type="ECO:0000256" key="1">
    <source>
        <dbReference type="ARBA" id="ARBA00006987"/>
    </source>
</evidence>
<feature type="signal peptide" evidence="2">
    <location>
        <begin position="1"/>
        <end position="25"/>
    </location>
</feature>
<evidence type="ECO:0000313" key="4">
    <source>
        <dbReference type="Proteomes" id="UP001162800"/>
    </source>
</evidence>
<comment type="similarity">
    <text evidence="1">Belongs to the UPF0065 (bug) family.</text>
</comment>
<keyword evidence="2" id="KW-0732">Signal</keyword>
<proteinExistence type="inferred from homology"/>
<gene>
    <name evidence="3" type="ORF">M9799_19175</name>
</gene>
<name>A0ABY6GEG3_9BURK</name>
<dbReference type="InterPro" id="IPR005064">
    <property type="entry name" value="BUG"/>
</dbReference>
<dbReference type="InterPro" id="IPR042100">
    <property type="entry name" value="Bug_dom1"/>
</dbReference>
<dbReference type="PIRSF" id="PIRSF017082">
    <property type="entry name" value="YflP"/>
    <property type="match status" value="1"/>
</dbReference>
<dbReference type="PANTHER" id="PTHR42928">
    <property type="entry name" value="TRICARBOXYLATE-BINDING PROTEIN"/>
    <property type="match status" value="1"/>
</dbReference>
<reference evidence="3" key="1">
    <citation type="submission" date="2022-09" db="EMBL/GenBank/DDBJ databases">
        <title>The complete genome of Acidovorax sp. 5MLIR.</title>
        <authorList>
            <person name="Liu L."/>
            <person name="Yue J."/>
            <person name="Yang F."/>
            <person name="Yuan J."/>
            <person name="Li L."/>
        </authorList>
    </citation>
    <scope>NUCLEOTIDE SEQUENCE</scope>
    <source>
        <strain evidence="3">5MLIR</strain>
        <plasmid evidence="3">unnamed1</plasmid>
    </source>
</reference>
<accession>A0ABY6GEG3</accession>
<feature type="chain" id="PRO_5046172427" evidence="2">
    <location>
        <begin position="26"/>
        <end position="323"/>
    </location>
</feature>
<dbReference type="Proteomes" id="UP001162800">
    <property type="component" value="Plasmid unnamed1"/>
</dbReference>
<dbReference type="PANTHER" id="PTHR42928:SF5">
    <property type="entry name" value="BLR1237 PROTEIN"/>
    <property type="match status" value="1"/>
</dbReference>
<organism evidence="3 4">
    <name type="scientific">Comamonas endophytica</name>
    <dbReference type="NCBI Taxonomy" id="2949090"/>
    <lineage>
        <taxon>Bacteria</taxon>
        <taxon>Pseudomonadati</taxon>
        <taxon>Pseudomonadota</taxon>
        <taxon>Betaproteobacteria</taxon>
        <taxon>Burkholderiales</taxon>
        <taxon>Comamonadaceae</taxon>
        <taxon>Comamonas</taxon>
    </lineage>
</organism>
<dbReference type="EMBL" id="CP106882">
    <property type="protein sequence ID" value="UYG53491.1"/>
    <property type="molecule type" value="Genomic_DNA"/>
</dbReference>
<dbReference type="Pfam" id="PF03401">
    <property type="entry name" value="TctC"/>
    <property type="match status" value="1"/>
</dbReference>